<dbReference type="Proteomes" id="UP000760472">
    <property type="component" value="Unassembled WGS sequence"/>
</dbReference>
<accession>A0ABS2WED1</accession>
<dbReference type="RefSeq" id="WP_269815485.1">
    <property type="nucleotide sequence ID" value="NZ_JAFFZP010000194.1"/>
</dbReference>
<comment type="similarity">
    <text evidence="1">Belongs to the bacterial reverse transcriptase family.</text>
</comment>
<evidence type="ECO:0000259" key="2">
    <source>
        <dbReference type="PROSITE" id="PS50878"/>
    </source>
</evidence>
<name>A0ABS2WED1_9GAMM</name>
<reference evidence="3 4" key="1">
    <citation type="submission" date="2021-02" db="EMBL/GenBank/DDBJ databases">
        <title>A novel species of genus Amphritea isolated from a fishpond in China.</title>
        <authorList>
            <person name="Lu H."/>
        </authorList>
    </citation>
    <scope>NUCLEOTIDE SEQUENCE [LARGE SCALE GENOMIC DNA]</scope>
    <source>
        <strain evidence="3 4">RP18W</strain>
    </source>
</reference>
<proteinExistence type="inferred from homology"/>
<evidence type="ECO:0000313" key="4">
    <source>
        <dbReference type="Proteomes" id="UP000760472"/>
    </source>
</evidence>
<dbReference type="SUPFAM" id="SSF56672">
    <property type="entry name" value="DNA/RNA polymerases"/>
    <property type="match status" value="1"/>
</dbReference>
<protein>
    <submittedName>
        <fullName evidence="3">Group II intron reverse transcriptase/maturase</fullName>
    </submittedName>
</protein>
<keyword evidence="4" id="KW-1185">Reference proteome</keyword>
<dbReference type="InterPro" id="IPR000477">
    <property type="entry name" value="RT_dom"/>
</dbReference>
<keyword evidence="3" id="KW-0548">Nucleotidyltransferase</keyword>
<evidence type="ECO:0000256" key="1">
    <source>
        <dbReference type="ARBA" id="ARBA00034120"/>
    </source>
</evidence>
<dbReference type="GO" id="GO:0003964">
    <property type="term" value="F:RNA-directed DNA polymerase activity"/>
    <property type="evidence" value="ECO:0007669"/>
    <property type="project" value="UniProtKB-KW"/>
</dbReference>
<dbReference type="PANTHER" id="PTHR34047">
    <property type="entry name" value="NUCLEAR INTRON MATURASE 1, MITOCHONDRIAL-RELATED"/>
    <property type="match status" value="1"/>
</dbReference>
<dbReference type="InterPro" id="IPR043502">
    <property type="entry name" value="DNA/RNA_pol_sf"/>
</dbReference>
<dbReference type="Pfam" id="PF00078">
    <property type="entry name" value="RVT_1"/>
    <property type="match status" value="1"/>
</dbReference>
<organism evidence="3 4">
    <name type="scientific">Amphritea pacifica</name>
    <dbReference type="NCBI Taxonomy" id="2811233"/>
    <lineage>
        <taxon>Bacteria</taxon>
        <taxon>Pseudomonadati</taxon>
        <taxon>Pseudomonadota</taxon>
        <taxon>Gammaproteobacteria</taxon>
        <taxon>Oceanospirillales</taxon>
        <taxon>Oceanospirillaceae</taxon>
        <taxon>Amphritea</taxon>
    </lineage>
</organism>
<sequence length="84" mass="9935">YIVEADIKGFFDHMDHTWLMRMLKQRIDDRPLLNLINQWLKARIKEPDGRYYKAASGTPQGGVISPVLANIYLHYALDLWFEKK</sequence>
<gene>
    <name evidence="3" type="ORF">JW498_21885</name>
</gene>
<keyword evidence="3" id="KW-0808">Transferase</keyword>
<evidence type="ECO:0000313" key="3">
    <source>
        <dbReference type="EMBL" id="MBN0990000.1"/>
    </source>
</evidence>
<comment type="caution">
    <text evidence="3">The sequence shown here is derived from an EMBL/GenBank/DDBJ whole genome shotgun (WGS) entry which is preliminary data.</text>
</comment>
<dbReference type="PANTHER" id="PTHR34047:SF8">
    <property type="entry name" value="PROTEIN YKFC"/>
    <property type="match status" value="1"/>
</dbReference>
<feature type="domain" description="Reverse transcriptase" evidence="2">
    <location>
        <begin position="1"/>
        <end position="84"/>
    </location>
</feature>
<keyword evidence="3" id="KW-0695">RNA-directed DNA polymerase</keyword>
<dbReference type="InterPro" id="IPR051083">
    <property type="entry name" value="GrpII_Intron_Splice-Mob/Def"/>
</dbReference>
<dbReference type="CDD" id="cd01651">
    <property type="entry name" value="RT_G2_intron"/>
    <property type="match status" value="1"/>
</dbReference>
<feature type="non-terminal residue" evidence="3">
    <location>
        <position position="84"/>
    </location>
</feature>
<dbReference type="PROSITE" id="PS50878">
    <property type="entry name" value="RT_POL"/>
    <property type="match status" value="1"/>
</dbReference>
<feature type="non-terminal residue" evidence="3">
    <location>
        <position position="1"/>
    </location>
</feature>
<dbReference type="EMBL" id="JAFFZP010000194">
    <property type="protein sequence ID" value="MBN0990000.1"/>
    <property type="molecule type" value="Genomic_DNA"/>
</dbReference>